<name>A0A0A9DJE8_ARUDO</name>
<reference evidence="3" key="1">
    <citation type="submission" date="2014-09" db="EMBL/GenBank/DDBJ databases">
        <authorList>
            <person name="Magalhaes I.L.F."/>
            <person name="Oliveira U."/>
            <person name="Santos F.R."/>
            <person name="Vidigal T.H.D.A."/>
            <person name="Brescovit A.D."/>
            <person name="Santos A.J."/>
        </authorList>
    </citation>
    <scope>NUCLEOTIDE SEQUENCE</scope>
    <source>
        <tissue evidence="3">Shoot tissue taken approximately 20 cm above the soil surface</tissue>
    </source>
</reference>
<sequence length="109" mass="11891">MDGGVLRSIVLDKQDARSSRGDEVGPRSIAVRPIKIAPSTKSHRPEPAIAPLTPAFTALPQSHRHLCATATATVIFLMWFAYDFYAPFPFFLSQGSMEASSTTILWGRG</sequence>
<proteinExistence type="predicted"/>
<feature type="region of interest" description="Disordered" evidence="1">
    <location>
        <begin position="1"/>
        <end position="24"/>
    </location>
</feature>
<keyword evidence="2" id="KW-1133">Transmembrane helix</keyword>
<keyword evidence="2" id="KW-0812">Transmembrane</keyword>
<keyword evidence="2" id="KW-0472">Membrane</keyword>
<evidence type="ECO:0000256" key="1">
    <source>
        <dbReference type="SAM" id="MobiDB-lite"/>
    </source>
</evidence>
<organism evidence="3">
    <name type="scientific">Arundo donax</name>
    <name type="common">Giant reed</name>
    <name type="synonym">Donax arundinaceus</name>
    <dbReference type="NCBI Taxonomy" id="35708"/>
    <lineage>
        <taxon>Eukaryota</taxon>
        <taxon>Viridiplantae</taxon>
        <taxon>Streptophyta</taxon>
        <taxon>Embryophyta</taxon>
        <taxon>Tracheophyta</taxon>
        <taxon>Spermatophyta</taxon>
        <taxon>Magnoliopsida</taxon>
        <taxon>Liliopsida</taxon>
        <taxon>Poales</taxon>
        <taxon>Poaceae</taxon>
        <taxon>PACMAD clade</taxon>
        <taxon>Arundinoideae</taxon>
        <taxon>Arundineae</taxon>
        <taxon>Arundo</taxon>
    </lineage>
</organism>
<feature type="compositionally biased region" description="Basic and acidic residues" evidence="1">
    <location>
        <begin position="10"/>
        <end position="24"/>
    </location>
</feature>
<reference evidence="3" key="2">
    <citation type="journal article" date="2015" name="Data Brief">
        <title>Shoot transcriptome of the giant reed, Arundo donax.</title>
        <authorList>
            <person name="Barrero R.A."/>
            <person name="Guerrero F.D."/>
            <person name="Moolhuijzen P."/>
            <person name="Goolsby J.A."/>
            <person name="Tidwell J."/>
            <person name="Bellgard S.E."/>
            <person name="Bellgard M.I."/>
        </authorList>
    </citation>
    <scope>NUCLEOTIDE SEQUENCE</scope>
    <source>
        <tissue evidence="3">Shoot tissue taken approximately 20 cm above the soil surface</tissue>
    </source>
</reference>
<evidence type="ECO:0000313" key="3">
    <source>
        <dbReference type="EMBL" id="JAD83902.1"/>
    </source>
</evidence>
<dbReference type="AlphaFoldDB" id="A0A0A9DJE8"/>
<feature type="transmembrane region" description="Helical" evidence="2">
    <location>
        <begin position="66"/>
        <end position="82"/>
    </location>
</feature>
<accession>A0A0A9DJE8</accession>
<evidence type="ECO:0000256" key="2">
    <source>
        <dbReference type="SAM" id="Phobius"/>
    </source>
</evidence>
<dbReference type="EMBL" id="GBRH01213993">
    <property type="protein sequence ID" value="JAD83902.1"/>
    <property type="molecule type" value="Transcribed_RNA"/>
</dbReference>
<protein>
    <submittedName>
        <fullName evidence="3">Uncharacterized protein</fullName>
    </submittedName>
</protein>